<feature type="compositionally biased region" description="Polar residues" evidence="18">
    <location>
        <begin position="361"/>
        <end position="376"/>
    </location>
</feature>
<dbReference type="GO" id="GO:0008630">
    <property type="term" value="P:intrinsic apoptotic signaling pathway in response to DNA damage"/>
    <property type="evidence" value="ECO:0007669"/>
    <property type="project" value="UniProtKB-ARBA"/>
</dbReference>
<feature type="region of interest" description="Disordered" evidence="18">
    <location>
        <begin position="745"/>
        <end position="768"/>
    </location>
</feature>
<evidence type="ECO:0000259" key="19">
    <source>
        <dbReference type="PROSITE" id="PS50089"/>
    </source>
</evidence>
<accession>A0A553R3Y7</accession>
<dbReference type="InterPro" id="IPR058745">
    <property type="entry name" value="PWI_Topors"/>
</dbReference>
<feature type="region of interest" description="Disordered" evidence="18">
    <location>
        <begin position="31"/>
        <end position="51"/>
    </location>
</feature>
<name>A0A553R3Y7_9TELE</name>
<dbReference type="SUPFAM" id="SSF57850">
    <property type="entry name" value="RING/U-box"/>
    <property type="match status" value="1"/>
</dbReference>
<dbReference type="InterPro" id="IPR058746">
    <property type="entry name" value="Znf_RING-type_Topors"/>
</dbReference>
<dbReference type="FunFam" id="3.30.40.10:FF:000136">
    <property type="entry name" value="E3 ubiquitin-protein ligase Topors"/>
    <property type="match status" value="1"/>
</dbReference>
<feature type="region of interest" description="Disordered" evidence="18">
    <location>
        <begin position="349"/>
        <end position="388"/>
    </location>
</feature>
<dbReference type="PROSITE" id="PS51192">
    <property type="entry name" value="HELICASE_ATP_BIND_1"/>
    <property type="match status" value="1"/>
</dbReference>
<keyword evidence="3" id="KW-0808">Transferase</keyword>
<feature type="domain" description="Helicase ATP-binding" evidence="20">
    <location>
        <begin position="1060"/>
        <end position="1234"/>
    </location>
</feature>
<dbReference type="PROSITE" id="PS00518">
    <property type="entry name" value="ZF_RING_1"/>
    <property type="match status" value="1"/>
</dbReference>
<dbReference type="SMART" id="SM00487">
    <property type="entry name" value="DEXDc"/>
    <property type="match status" value="1"/>
</dbReference>
<evidence type="ECO:0000256" key="18">
    <source>
        <dbReference type="SAM" id="MobiDB-lite"/>
    </source>
</evidence>
<feature type="compositionally biased region" description="Polar residues" evidence="18">
    <location>
        <begin position="745"/>
        <end position="758"/>
    </location>
</feature>
<feature type="compositionally biased region" description="Basic residues" evidence="18">
    <location>
        <begin position="588"/>
        <end position="600"/>
    </location>
</feature>
<dbReference type="GO" id="GO:0005524">
    <property type="term" value="F:ATP binding"/>
    <property type="evidence" value="ECO:0007669"/>
    <property type="project" value="InterPro"/>
</dbReference>
<feature type="non-terminal residue" evidence="21">
    <location>
        <position position="1261"/>
    </location>
</feature>
<feature type="compositionally biased region" description="Polar residues" evidence="18">
    <location>
        <begin position="146"/>
        <end position="156"/>
    </location>
</feature>
<keyword evidence="5 16" id="KW-0863">Zinc-finger</keyword>
<dbReference type="InterPro" id="IPR006935">
    <property type="entry name" value="Helicase/UvrB_N"/>
</dbReference>
<dbReference type="Proteomes" id="UP000316079">
    <property type="component" value="Unassembled WGS sequence"/>
</dbReference>
<dbReference type="GO" id="GO:0032391">
    <property type="term" value="C:photoreceptor connecting cilium"/>
    <property type="evidence" value="ECO:0007669"/>
    <property type="project" value="UniProtKB-ARBA"/>
</dbReference>
<dbReference type="InterPro" id="IPR018957">
    <property type="entry name" value="Znf_C3HC4_RING-type"/>
</dbReference>
<dbReference type="SMART" id="SM00184">
    <property type="entry name" value="RING"/>
    <property type="match status" value="1"/>
</dbReference>
<feature type="domain" description="RING-type" evidence="19">
    <location>
        <begin position="55"/>
        <end position="94"/>
    </location>
</feature>
<reference evidence="21 22" key="1">
    <citation type="journal article" date="2019" name="Sci. Data">
        <title>Hybrid genome assembly and annotation of Danionella translucida.</title>
        <authorList>
            <person name="Kadobianskyi M."/>
            <person name="Schulze L."/>
            <person name="Schuelke M."/>
            <person name="Judkewitz B."/>
        </authorList>
    </citation>
    <scope>NUCLEOTIDE SEQUENCE [LARGE SCALE GENOMIC DNA]</scope>
    <source>
        <strain evidence="21 22">Bolton</strain>
    </source>
</reference>
<feature type="compositionally biased region" description="Basic and acidic residues" evidence="18">
    <location>
        <begin position="31"/>
        <end position="41"/>
    </location>
</feature>
<dbReference type="GO" id="GO:0000209">
    <property type="term" value="P:protein polyubiquitination"/>
    <property type="evidence" value="ECO:0007669"/>
    <property type="project" value="TreeGrafter"/>
</dbReference>
<evidence type="ECO:0000256" key="17">
    <source>
        <dbReference type="SAM" id="Coils"/>
    </source>
</evidence>
<feature type="coiled-coil region" evidence="17">
    <location>
        <begin position="171"/>
        <end position="201"/>
    </location>
</feature>
<dbReference type="InterPro" id="IPR013083">
    <property type="entry name" value="Znf_RING/FYVE/PHD"/>
</dbReference>
<evidence type="ECO:0000256" key="16">
    <source>
        <dbReference type="PROSITE-ProRule" id="PRU00175"/>
    </source>
</evidence>
<evidence type="ECO:0000313" key="22">
    <source>
        <dbReference type="Proteomes" id="UP000316079"/>
    </source>
</evidence>
<dbReference type="CDD" id="cd16574">
    <property type="entry name" value="RING-HC_Topors"/>
    <property type="match status" value="1"/>
</dbReference>
<evidence type="ECO:0000313" key="21">
    <source>
        <dbReference type="EMBL" id="TRY96899.1"/>
    </source>
</evidence>
<feature type="non-terminal residue" evidence="21">
    <location>
        <position position="1"/>
    </location>
</feature>
<dbReference type="InterPro" id="IPR027417">
    <property type="entry name" value="P-loop_NTPase"/>
</dbReference>
<evidence type="ECO:0000256" key="2">
    <source>
        <dbReference type="ARBA" id="ARBA00012483"/>
    </source>
</evidence>
<dbReference type="GO" id="GO:0008270">
    <property type="term" value="F:zinc ion binding"/>
    <property type="evidence" value="ECO:0007669"/>
    <property type="project" value="UniProtKB-KW"/>
</dbReference>
<keyword evidence="22" id="KW-1185">Reference proteome</keyword>
<dbReference type="InterPro" id="IPR017907">
    <property type="entry name" value="Znf_RING_CS"/>
</dbReference>
<dbReference type="EC" id="2.3.2.27" evidence="2"/>
<comment type="catalytic activity">
    <reaction evidence="1">
        <text>S-ubiquitinyl-[E2 ubiquitin-conjugating enzyme]-L-cysteine + [acceptor protein]-L-lysine = [E2 ubiquitin-conjugating enzyme]-L-cysteine + N(6)-ubiquitinyl-[acceptor protein]-L-lysine.</text>
        <dbReference type="EC" id="2.3.2.27"/>
    </reaction>
</comment>
<feature type="compositionally biased region" description="Basic residues" evidence="18">
    <location>
        <begin position="552"/>
        <end position="565"/>
    </location>
</feature>
<evidence type="ECO:0000256" key="14">
    <source>
        <dbReference type="ARBA" id="ARBA00079184"/>
    </source>
</evidence>
<keyword evidence="7" id="KW-0862">Zinc</keyword>
<dbReference type="Gene3D" id="3.30.40.10">
    <property type="entry name" value="Zinc/RING finger domain, C3HC4 (zinc finger)"/>
    <property type="match status" value="1"/>
</dbReference>
<feature type="compositionally biased region" description="Basic and acidic residues" evidence="18">
    <location>
        <begin position="575"/>
        <end position="587"/>
    </location>
</feature>
<dbReference type="OrthoDB" id="365379at2759"/>
<dbReference type="GO" id="GO:0016787">
    <property type="term" value="F:hydrolase activity"/>
    <property type="evidence" value="ECO:0007669"/>
    <property type="project" value="InterPro"/>
</dbReference>
<proteinExistence type="predicted"/>
<dbReference type="GO" id="GO:0006513">
    <property type="term" value="P:protein monoubiquitination"/>
    <property type="evidence" value="ECO:0007669"/>
    <property type="project" value="TreeGrafter"/>
</dbReference>
<dbReference type="Gene3D" id="3.40.50.300">
    <property type="entry name" value="P-loop containing nucleotide triphosphate hydrolases"/>
    <property type="match status" value="1"/>
</dbReference>
<feature type="region of interest" description="Disordered" evidence="18">
    <location>
        <begin position="691"/>
        <end position="714"/>
    </location>
</feature>
<evidence type="ECO:0000259" key="20">
    <source>
        <dbReference type="PROSITE" id="PS51192"/>
    </source>
</evidence>
<feature type="compositionally biased region" description="Basic and acidic residues" evidence="18">
    <location>
        <begin position="535"/>
        <end position="551"/>
    </location>
</feature>
<dbReference type="Pfam" id="PF00097">
    <property type="entry name" value="zf-C3HC4"/>
    <property type="match status" value="1"/>
</dbReference>
<feature type="region of interest" description="Disordered" evidence="18">
    <location>
        <begin position="123"/>
        <end position="161"/>
    </location>
</feature>
<dbReference type="SUPFAM" id="SSF52540">
    <property type="entry name" value="P-loop containing nucleoside triphosphate hydrolases"/>
    <property type="match status" value="1"/>
</dbReference>
<sequence length="1261" mass="142241">CRRAVNRAAKITKPHDRRTTNNRTCTELKLRGRKKDGDSKSSQRALANASPDSKCPICLDHFKNVASLDRCLHQFCFPCIREWSKNKAECPLCKQPFRSIFHSVKGKNDFKEFVLCPAETTPGANQPQRLLRPRVLRGRSRRSQRTQEPTPSTSSPLPMGDEIMFDELSANQDVEQMLLRLTRRRERRQEEELSLRRLREQDVITFRRALYRTGIRVRNNRDPNRQRDISASFLRQNPACFRRILPWIQRELMVLYGSHGSLVNIVQNIIISRIMNYNMEDPVIRDELRPFLLARTDHFLYELVSFVRSNVNMEEYDQQADEDDGGESEVVSSNQSALQEPIAVSGSECLPSHSAWGDETPGTSYSSFLPTPSLSQEEGADPGSSATLPLEALDTNVGTSSNLDCEEDECLIVGYVKPMAERTPELVQLSSDSSAEEADPTDAPEKLSTSQSGPALTAESLLQPQSGANFPPVPASSKSLEAVAIDSPSLGPCTREEESDSSSLGYEPRDHSRCDSHSERSFVDKPSGKRKYKTRHLERVARKQNDEGHANKEKRRRKKRRRSKERSRSPSIEIIYEKRAPDPDSVPRKNKKHRKRRKQTRSPTVITIDSDSDRTIDCLDRVMDVIDQTVAEVRRTEKNQPIDVTTFSKQESSCVSDSEYTLNLSNCLVDVIEDGQSGSLQNIDLNAVKPTNPKFTDDLEPSNSESRGPANSKRTLKMTDCFVAQNEHNTSYSLSQNCSNPINSELNESWNKSPSNGKNGPEHTPEHMDHRRMDIIERNSYDKSCDVEKMVPKVRMEQPSDSRLLESILQDLEEFLPENEQEVLTTPIQVERTSTPQTPQLDADNTDNKLFATIPSAARQLIWMNESSRRASRHTASAGNVVELILSEESRSVTRAAQMFLDQICSLEERGWFQAFKDILLCAEYTGLHSALLEWNFLPLEELHQHRKLLERIEPSLTKHIKPGQLLKLSGVPSLPTSLDACELYEALELLESDEGVKSESSGDSSGTQTLTTFSIQYREEPENENESNVNFPEKPSNTPTAESGAQGEHKLREYQKELMSAAIKGQNTIICAPTGSGKTIVALGICDDHIQQFPERAKIVFLATKVDVYEQQYKLFLHYFSRREIRVTGMCGDMPFSLRQLLETHDIVVMTAQILVNALQKQEVTSLGMLTLILLDECHNTTGKHPYNNIMTRYCDEKLAGIRPLPQIVGLTASVGVGSFKTKEDAATNISQLCANMDSLVISTVNTHLDDLRTYVHTPE</sequence>
<protein>
    <recommendedName>
        <fullName evidence="10">E3 ubiquitin-protein ligase Topors</fullName>
        <ecNumber evidence="2">2.3.2.27</ecNumber>
    </recommendedName>
    <alternativeName>
        <fullName evidence="11">RING-type E3 ubiquitin transferase Topors</fullName>
    </alternativeName>
    <alternativeName>
        <fullName evidence="13">SUMO1-protein E3 ligase Topors</fullName>
    </alternativeName>
    <alternativeName>
        <fullName evidence="12">Topoisomerase I-binding RING finger protein</fullName>
    </alternativeName>
    <alternativeName>
        <fullName evidence="14">Topoisomerase I-binding arginine/serine-rich protein</fullName>
    </alternativeName>
    <alternativeName>
        <fullName evidence="15">Tumor suppressor p53-binding protein 3</fullName>
    </alternativeName>
</protein>
<comment type="caution">
    <text evidence="21">The sequence shown here is derived from an EMBL/GenBank/DDBJ whole genome shotgun (WGS) entry which is preliminary data.</text>
</comment>
<evidence type="ECO:0000256" key="7">
    <source>
        <dbReference type="ARBA" id="ARBA00022833"/>
    </source>
</evidence>
<evidence type="ECO:0000256" key="10">
    <source>
        <dbReference type="ARBA" id="ARBA00071236"/>
    </source>
</evidence>
<dbReference type="PANTHER" id="PTHR46077:SF1">
    <property type="entry name" value="TOP1 BINDING ARGININE_SERINE RICH PROTEIN, E3 UBIQUITIN LIGASE"/>
    <property type="match status" value="1"/>
</dbReference>
<dbReference type="PROSITE" id="PS50089">
    <property type="entry name" value="ZF_RING_2"/>
    <property type="match status" value="1"/>
</dbReference>
<dbReference type="GO" id="GO:0003677">
    <property type="term" value="F:DNA binding"/>
    <property type="evidence" value="ECO:0007669"/>
    <property type="project" value="InterPro"/>
</dbReference>
<dbReference type="GO" id="GO:0061630">
    <property type="term" value="F:ubiquitin protein ligase activity"/>
    <property type="evidence" value="ECO:0007669"/>
    <property type="project" value="UniProtKB-EC"/>
</dbReference>
<feature type="region of interest" description="Disordered" evidence="18">
    <location>
        <begin position="425"/>
        <end position="603"/>
    </location>
</feature>
<evidence type="ECO:0000256" key="3">
    <source>
        <dbReference type="ARBA" id="ARBA00022679"/>
    </source>
</evidence>
<keyword evidence="9" id="KW-0804">Transcription</keyword>
<feature type="compositionally biased region" description="Basic and acidic residues" evidence="18">
    <location>
        <begin position="507"/>
        <end position="527"/>
    </location>
</feature>
<keyword evidence="17" id="KW-0175">Coiled coil</keyword>
<dbReference type="InterPro" id="IPR014001">
    <property type="entry name" value="Helicase_ATP-bd"/>
</dbReference>
<dbReference type="PANTHER" id="PTHR46077">
    <property type="entry name" value="E3 UBIQUITIN-PROTEIN LIGASE TOPORS"/>
    <property type="match status" value="1"/>
</dbReference>
<dbReference type="Gene3D" id="1.10.533.10">
    <property type="entry name" value="Death Domain, Fas"/>
    <property type="match status" value="1"/>
</dbReference>
<evidence type="ECO:0000256" key="5">
    <source>
        <dbReference type="ARBA" id="ARBA00022771"/>
    </source>
</evidence>
<feature type="region of interest" description="Disordered" evidence="18">
    <location>
        <begin position="1020"/>
        <end position="1048"/>
    </location>
</feature>
<dbReference type="AlphaFoldDB" id="A0A553R3Y7"/>
<dbReference type="Pfam" id="PF26084">
    <property type="entry name" value="PWI_Topors"/>
    <property type="match status" value="1"/>
</dbReference>
<dbReference type="EMBL" id="SRMA01025250">
    <property type="protein sequence ID" value="TRY96899.1"/>
    <property type="molecule type" value="Genomic_DNA"/>
</dbReference>
<organism evidence="21 22">
    <name type="scientific">Danionella cerebrum</name>
    <dbReference type="NCBI Taxonomy" id="2873325"/>
    <lineage>
        <taxon>Eukaryota</taxon>
        <taxon>Metazoa</taxon>
        <taxon>Chordata</taxon>
        <taxon>Craniata</taxon>
        <taxon>Vertebrata</taxon>
        <taxon>Euteleostomi</taxon>
        <taxon>Actinopterygii</taxon>
        <taxon>Neopterygii</taxon>
        <taxon>Teleostei</taxon>
        <taxon>Ostariophysi</taxon>
        <taxon>Cypriniformes</taxon>
        <taxon>Danionidae</taxon>
        <taxon>Danioninae</taxon>
        <taxon>Danionella</taxon>
    </lineage>
</organism>
<dbReference type="Pfam" id="PF04851">
    <property type="entry name" value="ResIII"/>
    <property type="match status" value="1"/>
</dbReference>
<dbReference type="InterPro" id="IPR011029">
    <property type="entry name" value="DEATH-like_dom_sf"/>
</dbReference>
<evidence type="ECO:0000256" key="13">
    <source>
        <dbReference type="ARBA" id="ARBA00079040"/>
    </source>
</evidence>
<evidence type="ECO:0000256" key="6">
    <source>
        <dbReference type="ARBA" id="ARBA00022786"/>
    </source>
</evidence>
<feature type="compositionally biased region" description="Acidic residues" evidence="18">
    <location>
        <begin position="317"/>
        <end position="327"/>
    </location>
</feature>
<dbReference type="InterPro" id="IPR001841">
    <property type="entry name" value="Znf_RING"/>
</dbReference>
<feature type="compositionally biased region" description="Polar residues" evidence="18">
    <location>
        <begin position="447"/>
        <end position="468"/>
    </location>
</feature>
<evidence type="ECO:0000256" key="4">
    <source>
        <dbReference type="ARBA" id="ARBA00022723"/>
    </source>
</evidence>
<keyword evidence="6" id="KW-0833">Ubl conjugation pathway</keyword>
<feature type="compositionally biased region" description="Basic residues" evidence="18">
    <location>
        <begin position="131"/>
        <end position="144"/>
    </location>
</feature>
<feature type="region of interest" description="Disordered" evidence="18">
    <location>
        <begin position="317"/>
        <end position="337"/>
    </location>
</feature>
<gene>
    <name evidence="21" type="ORF">DNTS_022898</name>
</gene>
<dbReference type="STRING" id="623744.A0A553R3Y7"/>
<evidence type="ECO:0000256" key="11">
    <source>
        <dbReference type="ARBA" id="ARBA00076856"/>
    </source>
</evidence>
<keyword evidence="8" id="KW-0805">Transcription regulation</keyword>
<evidence type="ECO:0000256" key="9">
    <source>
        <dbReference type="ARBA" id="ARBA00023163"/>
    </source>
</evidence>
<keyword evidence="4" id="KW-0479">Metal-binding</keyword>
<evidence type="ECO:0000256" key="1">
    <source>
        <dbReference type="ARBA" id="ARBA00000900"/>
    </source>
</evidence>
<evidence type="ECO:0000256" key="12">
    <source>
        <dbReference type="ARBA" id="ARBA00076940"/>
    </source>
</evidence>
<evidence type="ECO:0000256" key="8">
    <source>
        <dbReference type="ARBA" id="ARBA00023015"/>
    </source>
</evidence>
<evidence type="ECO:0000256" key="15">
    <source>
        <dbReference type="ARBA" id="ARBA00082108"/>
    </source>
</evidence>